<evidence type="ECO:0000256" key="5">
    <source>
        <dbReference type="ARBA" id="ARBA00022917"/>
    </source>
</evidence>
<dbReference type="HAMAP" id="MF_00022">
    <property type="entry name" value="Glu_tRNA_synth_type1"/>
    <property type="match status" value="1"/>
</dbReference>
<dbReference type="Gene3D" id="1.10.1160.10">
    <property type="entry name" value="Glutamyl-trna Synthetase, Domain 2"/>
    <property type="match status" value="1"/>
</dbReference>
<feature type="domain" description="Glutamyl/glutaminyl-tRNA synthetase class Ib catalytic" evidence="8">
    <location>
        <begin position="1"/>
        <end position="97"/>
    </location>
</feature>
<keyword evidence="3 7" id="KW-0547">Nucleotide-binding</keyword>
<comment type="subcellular location">
    <subcellularLocation>
        <location evidence="7">Cytoplasm</location>
    </subcellularLocation>
</comment>
<dbReference type="CDD" id="cd00808">
    <property type="entry name" value="GluRS_core"/>
    <property type="match status" value="1"/>
</dbReference>
<dbReference type="InterPro" id="IPR014729">
    <property type="entry name" value="Rossmann-like_a/b/a_fold"/>
</dbReference>
<dbReference type="GO" id="GO:0000049">
    <property type="term" value="F:tRNA binding"/>
    <property type="evidence" value="ECO:0007669"/>
    <property type="project" value="InterPro"/>
</dbReference>
<dbReference type="NCBIfam" id="TIGR00464">
    <property type="entry name" value="gltX_bact"/>
    <property type="match status" value="1"/>
</dbReference>
<evidence type="ECO:0000256" key="1">
    <source>
        <dbReference type="ARBA" id="ARBA00007894"/>
    </source>
</evidence>
<dbReference type="InterPro" id="IPR049940">
    <property type="entry name" value="GluQ/Sye"/>
</dbReference>
<evidence type="ECO:0000256" key="2">
    <source>
        <dbReference type="ARBA" id="ARBA00022598"/>
    </source>
</evidence>
<dbReference type="GO" id="GO:0006424">
    <property type="term" value="P:glutamyl-tRNA aminoacylation"/>
    <property type="evidence" value="ECO:0007669"/>
    <property type="project" value="UniProtKB-UniRule"/>
</dbReference>
<dbReference type="PRINTS" id="PR00987">
    <property type="entry name" value="TRNASYNTHGLU"/>
</dbReference>
<dbReference type="SUPFAM" id="SSF52374">
    <property type="entry name" value="Nucleotidylyl transferase"/>
    <property type="match status" value="1"/>
</dbReference>
<evidence type="ECO:0000256" key="3">
    <source>
        <dbReference type="ARBA" id="ARBA00022741"/>
    </source>
</evidence>
<evidence type="ECO:0000256" key="7">
    <source>
        <dbReference type="HAMAP-Rule" id="MF_00022"/>
    </source>
</evidence>
<dbReference type="AlphaFoldDB" id="A0A388TJX9"/>
<protein>
    <recommendedName>
        <fullName evidence="7">Glutamate--tRNA ligase</fullName>
        <ecNumber evidence="7">6.1.1.17</ecNumber>
    </recommendedName>
    <alternativeName>
        <fullName evidence="7">Glutamyl-tRNA synthetase</fullName>
        <shortName evidence="7">GluRS</shortName>
    </alternativeName>
</protein>
<keyword evidence="6 7" id="KW-0030">Aminoacyl-tRNA synthetase</keyword>
<accession>A0A388TJX9</accession>
<comment type="caution">
    <text evidence="7">Lacks conserved residue(s) required for the propagation of feature annotation.</text>
</comment>
<reference evidence="10 11" key="1">
    <citation type="journal article" date="2019" name="ISME J.">
        <title>Genome analyses of uncultured TG2/ZB3 bacteria in 'Margulisbacteria' specifically attached to ectosymbiotic spirochetes of protists in the termite gut.</title>
        <authorList>
            <person name="Utami Y.D."/>
            <person name="Kuwahara H."/>
            <person name="Igai K."/>
            <person name="Murakami T."/>
            <person name="Sugaya K."/>
            <person name="Morikawa T."/>
            <person name="Nagura Y."/>
            <person name="Yuki M."/>
            <person name="Deevong P."/>
            <person name="Inoue T."/>
            <person name="Kihara K."/>
            <person name="Lo N."/>
            <person name="Yamada A."/>
            <person name="Ohkuma M."/>
            <person name="Hongoh Y."/>
        </authorList>
    </citation>
    <scope>NUCLEOTIDE SEQUENCE [LARGE SCALE GENOMIC DNA]</scope>
    <source>
        <strain evidence="10">RsDinE6-01</strain>
    </source>
</reference>
<keyword evidence="2 7" id="KW-0436">Ligase</keyword>
<dbReference type="InterPro" id="IPR020751">
    <property type="entry name" value="aa-tRNA-synth_I_codon-bd_sub2"/>
</dbReference>
<dbReference type="InterPro" id="IPR020061">
    <property type="entry name" value="Glu_tRNA_lig_a-bdl"/>
</dbReference>
<dbReference type="GO" id="GO:0005829">
    <property type="term" value="C:cytosol"/>
    <property type="evidence" value="ECO:0007669"/>
    <property type="project" value="TreeGrafter"/>
</dbReference>
<evidence type="ECO:0000256" key="6">
    <source>
        <dbReference type="ARBA" id="ARBA00023146"/>
    </source>
</evidence>
<dbReference type="SUPFAM" id="SSF48163">
    <property type="entry name" value="An anticodon-binding domain of class I aminoacyl-tRNA synthetases"/>
    <property type="match status" value="1"/>
</dbReference>
<evidence type="ECO:0000259" key="8">
    <source>
        <dbReference type="Pfam" id="PF00749"/>
    </source>
</evidence>
<dbReference type="InterPro" id="IPR004527">
    <property type="entry name" value="Glu-tRNA-ligase_bac/mito"/>
</dbReference>
<dbReference type="Gene3D" id="3.90.800.10">
    <property type="entry name" value="Glutamyl-tRNA Synthetase, Domain 3"/>
    <property type="match status" value="1"/>
</dbReference>
<name>A0A388TJX9_9BACT</name>
<dbReference type="GO" id="GO:0008270">
    <property type="term" value="F:zinc ion binding"/>
    <property type="evidence" value="ECO:0007669"/>
    <property type="project" value="InterPro"/>
</dbReference>
<dbReference type="GO" id="GO:0004818">
    <property type="term" value="F:glutamate-tRNA ligase activity"/>
    <property type="evidence" value="ECO:0007669"/>
    <property type="project" value="UniProtKB-UniRule"/>
</dbReference>
<comment type="function">
    <text evidence="7">Catalyzes the attachment of glutamate to tRNA(Glu) in a two-step reaction: glutamate is first activated by ATP to form Glu-AMP and then transferred to the acceptor end of tRNA(Glu).</text>
</comment>
<dbReference type="Gene3D" id="1.10.10.350">
    <property type="match status" value="1"/>
</dbReference>
<evidence type="ECO:0000313" key="10">
    <source>
        <dbReference type="EMBL" id="GBR77589.1"/>
    </source>
</evidence>
<dbReference type="Pfam" id="PF00749">
    <property type="entry name" value="tRNA-synt_1c"/>
    <property type="match status" value="2"/>
</dbReference>
<feature type="binding site" evidence="7">
    <location>
        <position position="204"/>
    </location>
    <ligand>
        <name>ATP</name>
        <dbReference type="ChEBI" id="CHEBI:30616"/>
    </ligand>
</feature>
<keyword evidence="7" id="KW-0963">Cytoplasm</keyword>
<keyword evidence="5 7" id="KW-0648">Protein biosynthesis</keyword>
<proteinExistence type="inferred from homology"/>
<feature type="domain" description="Glutamyl/glutaminyl-tRNA synthetase class Ib catalytic" evidence="8">
    <location>
        <begin position="99"/>
        <end position="270"/>
    </location>
</feature>
<comment type="catalytic activity">
    <reaction evidence="7">
        <text>tRNA(Glu) + L-glutamate + ATP = L-glutamyl-tRNA(Glu) + AMP + diphosphate</text>
        <dbReference type="Rhea" id="RHEA:23540"/>
        <dbReference type="Rhea" id="RHEA-COMP:9663"/>
        <dbReference type="Rhea" id="RHEA-COMP:9680"/>
        <dbReference type="ChEBI" id="CHEBI:29985"/>
        <dbReference type="ChEBI" id="CHEBI:30616"/>
        <dbReference type="ChEBI" id="CHEBI:33019"/>
        <dbReference type="ChEBI" id="CHEBI:78442"/>
        <dbReference type="ChEBI" id="CHEBI:78520"/>
        <dbReference type="ChEBI" id="CHEBI:456215"/>
        <dbReference type="EC" id="6.1.1.17"/>
    </reaction>
</comment>
<comment type="subunit">
    <text evidence="7">Monomer.</text>
</comment>
<dbReference type="EMBL" id="BGZP01000006">
    <property type="protein sequence ID" value="GBR77589.1"/>
    <property type="molecule type" value="Genomic_DNA"/>
</dbReference>
<organism evidence="10 11">
    <name type="scientific">Candidatus Termititenax dinenymphae</name>
    <dbReference type="NCBI Taxonomy" id="2218523"/>
    <lineage>
        <taxon>Bacteria</taxon>
        <taxon>Bacillati</taxon>
        <taxon>Candidatus Margulisiibacteriota</taxon>
        <taxon>Candidatus Termititenacia</taxon>
        <taxon>Candidatus Termititenacales</taxon>
        <taxon>Candidatus Termititenacaceae</taxon>
        <taxon>Candidatus Termititenax</taxon>
    </lineage>
</organism>
<dbReference type="PANTHER" id="PTHR43311:SF2">
    <property type="entry name" value="GLUTAMATE--TRNA LIGASE, MITOCHONDRIAL-RELATED"/>
    <property type="match status" value="1"/>
</dbReference>
<gene>
    <name evidence="7 10" type="primary">gltX</name>
    <name evidence="10" type="ORF">RDn1_248</name>
</gene>
<dbReference type="Gene3D" id="3.40.50.620">
    <property type="entry name" value="HUPs"/>
    <property type="match status" value="2"/>
</dbReference>
<comment type="similarity">
    <text evidence="1 7">Belongs to the class-I aminoacyl-tRNA synthetase family. Glutamate--tRNA ligase type 1 subfamily.</text>
</comment>
<evidence type="ECO:0000259" key="9">
    <source>
        <dbReference type="Pfam" id="PF19269"/>
    </source>
</evidence>
<evidence type="ECO:0000256" key="4">
    <source>
        <dbReference type="ARBA" id="ARBA00022840"/>
    </source>
</evidence>
<dbReference type="PANTHER" id="PTHR43311">
    <property type="entry name" value="GLUTAMATE--TRNA LIGASE"/>
    <property type="match status" value="1"/>
</dbReference>
<dbReference type="InterPro" id="IPR033910">
    <property type="entry name" value="GluRS_core"/>
</dbReference>
<dbReference type="Proteomes" id="UP000282196">
    <property type="component" value="Unassembled WGS sequence"/>
</dbReference>
<feature type="domain" description="Aminoacyl-tRNA synthetase class I anticodon-binding" evidence="9">
    <location>
        <begin position="283"/>
        <end position="417"/>
    </location>
</feature>
<dbReference type="InterPro" id="IPR000924">
    <property type="entry name" value="Glu/Gln-tRNA-synth"/>
</dbReference>
<feature type="short sequence motif" description="'KMSKS' region" evidence="7">
    <location>
        <begin position="201"/>
        <end position="205"/>
    </location>
</feature>
<dbReference type="InterPro" id="IPR045462">
    <property type="entry name" value="aa-tRNA-synth_I_cd-bd"/>
</dbReference>
<feature type="short sequence motif" description="'HIGH' region" evidence="7">
    <location>
        <begin position="8"/>
        <end position="18"/>
    </location>
</feature>
<dbReference type="Pfam" id="PF19269">
    <property type="entry name" value="Anticodon_2"/>
    <property type="match status" value="1"/>
</dbReference>
<keyword evidence="11" id="KW-1185">Reference proteome</keyword>
<keyword evidence="4 7" id="KW-0067">ATP-binding</keyword>
<sequence>MVKVRFAPSPTGNLHIGSVRTALFNYLFARHHGGQFVLRIEDTDQERSKQEYTDDILAGLDWLGIRSDEPLVYQNSRRELHLGYIDKLLKESRAYPDPEGSAAVFFRVPTSGTTVIADLVKGEISFQNKDFKDQVIRKSDGSVTYNFAVVLDDALMGITHIIRGEDHISNTPKQIFLYEALGFELPKFAHIPMILGPDRSKLSKRHGATSINEYRRSGFLPEAIVNYLALLGWTPADGKELMDMTELCAKFDLDRVSKSNSIFDVEKLRWMNTQKLKSISAETLQKAYPDIDLEIIKVIKDDIVLLNDIPEKAVVFTQEEIVYTDEQKEELKADSAQKVFHEIDAKLGDIYQGSIEERYTKAQALIDSVVQSTGFKKGQVFHPLRVALTAQKSGPGLKFLLVLLGQEKVKERLKNALGC</sequence>
<dbReference type="InterPro" id="IPR020058">
    <property type="entry name" value="Glu/Gln-tRNA-synth_Ib_cat-dom"/>
</dbReference>
<dbReference type="InterPro" id="IPR008925">
    <property type="entry name" value="aa_tRNA-synth_I_cd-bd_sf"/>
</dbReference>
<dbReference type="GO" id="GO:0005524">
    <property type="term" value="F:ATP binding"/>
    <property type="evidence" value="ECO:0007669"/>
    <property type="project" value="UniProtKB-UniRule"/>
</dbReference>
<evidence type="ECO:0000313" key="11">
    <source>
        <dbReference type="Proteomes" id="UP000282196"/>
    </source>
</evidence>
<comment type="caution">
    <text evidence="10">The sequence shown here is derived from an EMBL/GenBank/DDBJ whole genome shotgun (WGS) entry which is preliminary data.</text>
</comment>
<dbReference type="EC" id="6.1.1.17" evidence="7"/>